<feature type="transmembrane region" description="Helical" evidence="1">
    <location>
        <begin position="129"/>
        <end position="147"/>
    </location>
</feature>
<feature type="transmembrane region" description="Helical" evidence="1">
    <location>
        <begin position="45"/>
        <end position="62"/>
    </location>
</feature>
<dbReference type="STRING" id="1194083.BN12_1180008"/>
<comment type="caution">
    <text evidence="3">The sequence shown here is derived from an EMBL/GenBank/DDBJ whole genome shotgun (WGS) entry which is preliminary data.</text>
</comment>
<sequence length="227" mass="24618">MTFLGIPTGALTDRLNRYPSAVLLGMQVLAIVAYPFIGQTPLGRAVISLIGTLVLGIAIWTIRNTQSTVVPALVLGSLAVVGSVLEIFWEDVAVITVGSDVAHVLFYFYTSYAMVRYLFGDEWVTSDDLFAVGAAFTLVAWGFAYVYDIVQSFAPASFDAGDGVVARTWFELLYLSFASLTGVGLSNVTPVTQVAQSWTMLEQLIGVLYVAMVISRMVALTVRRHRG</sequence>
<dbReference type="Pfam" id="PF07885">
    <property type="entry name" value="Ion_trans_2"/>
    <property type="match status" value="1"/>
</dbReference>
<reference evidence="3 4" key="1">
    <citation type="journal article" date="2013" name="ISME J.">
        <title>A metabolic model for members of the genus Tetrasphaera involved in enhanced biological phosphorus removal.</title>
        <authorList>
            <person name="Kristiansen R."/>
            <person name="Nguyen H.T.T."/>
            <person name="Saunders A.M."/>
            <person name="Nielsen J.L."/>
            <person name="Wimmer R."/>
            <person name="Le V.Q."/>
            <person name="McIlroy S.J."/>
            <person name="Petrovski S."/>
            <person name="Seviour R.J."/>
            <person name="Calteau A."/>
            <person name="Nielsen K.L."/>
            <person name="Nielsen P.H."/>
        </authorList>
    </citation>
    <scope>NUCLEOTIDE SEQUENCE [LARGE SCALE GENOMIC DNA]</scope>
    <source>
        <strain evidence="3 4">T1-X7</strain>
    </source>
</reference>
<dbReference type="Gene3D" id="1.10.287.70">
    <property type="match status" value="1"/>
</dbReference>
<evidence type="ECO:0000259" key="2">
    <source>
        <dbReference type="Pfam" id="PF07885"/>
    </source>
</evidence>
<proteinExistence type="predicted"/>
<dbReference type="Proteomes" id="UP000035721">
    <property type="component" value="Unassembled WGS sequence"/>
</dbReference>
<keyword evidence="1" id="KW-0812">Transmembrane</keyword>
<evidence type="ECO:0000256" key="1">
    <source>
        <dbReference type="SAM" id="Phobius"/>
    </source>
</evidence>
<dbReference type="EMBL" id="CAJB01000022">
    <property type="protein sequence ID" value="CCH76282.1"/>
    <property type="molecule type" value="Genomic_DNA"/>
</dbReference>
<keyword evidence="4" id="KW-1185">Reference proteome</keyword>
<organism evidence="3 4">
    <name type="scientific">Nostocoides japonicum T1-X7</name>
    <dbReference type="NCBI Taxonomy" id="1194083"/>
    <lineage>
        <taxon>Bacteria</taxon>
        <taxon>Bacillati</taxon>
        <taxon>Actinomycetota</taxon>
        <taxon>Actinomycetes</taxon>
        <taxon>Micrococcales</taxon>
        <taxon>Intrasporangiaceae</taxon>
        <taxon>Nostocoides</taxon>
    </lineage>
</organism>
<feature type="transmembrane region" description="Helical" evidence="1">
    <location>
        <begin position="68"/>
        <end position="85"/>
    </location>
</feature>
<evidence type="ECO:0000313" key="3">
    <source>
        <dbReference type="EMBL" id="CCH76282.1"/>
    </source>
</evidence>
<feature type="transmembrane region" description="Helical" evidence="1">
    <location>
        <begin position="20"/>
        <end position="38"/>
    </location>
</feature>
<evidence type="ECO:0000313" key="4">
    <source>
        <dbReference type="Proteomes" id="UP000035721"/>
    </source>
</evidence>
<feature type="transmembrane region" description="Helical" evidence="1">
    <location>
        <begin position="200"/>
        <end position="222"/>
    </location>
</feature>
<dbReference type="InterPro" id="IPR013099">
    <property type="entry name" value="K_chnl_dom"/>
</dbReference>
<feature type="domain" description="Potassium channel" evidence="2">
    <location>
        <begin position="148"/>
        <end position="220"/>
    </location>
</feature>
<dbReference type="RefSeq" id="WP_048553011.1">
    <property type="nucleotide sequence ID" value="NZ_HF570958.1"/>
</dbReference>
<keyword evidence="1" id="KW-1133">Transmembrane helix</keyword>
<dbReference type="SUPFAM" id="SSF81324">
    <property type="entry name" value="Voltage-gated potassium channels"/>
    <property type="match status" value="1"/>
</dbReference>
<dbReference type="OrthoDB" id="4837979at2"/>
<protein>
    <submittedName>
        <fullName evidence="3">Ion transport 2 domain protein</fullName>
    </submittedName>
</protein>
<keyword evidence="1" id="KW-0472">Membrane</keyword>
<accession>A0A077LUG8</accession>
<dbReference type="AlphaFoldDB" id="A0A077LUG8"/>
<feature type="transmembrane region" description="Helical" evidence="1">
    <location>
        <begin position="168"/>
        <end position="188"/>
    </location>
</feature>
<gene>
    <name evidence="3" type="ORF">BN12_1180008</name>
</gene>
<name>A0A077LUG8_9MICO</name>